<dbReference type="GO" id="GO:0046677">
    <property type="term" value="P:response to antibiotic"/>
    <property type="evidence" value="ECO:0007669"/>
    <property type="project" value="UniProtKB-KW"/>
</dbReference>
<feature type="binding site" evidence="9">
    <location>
        <position position="195"/>
    </location>
    <ligand>
        <name>Mg(2+)</name>
        <dbReference type="ChEBI" id="CHEBI:18420"/>
    </ligand>
</feature>
<reference evidence="11 13" key="1">
    <citation type="submission" date="2015-07" db="EMBL/GenBank/DDBJ databases">
        <title>Genome sequence of Levilinea saccharolytica DSM 16555.</title>
        <authorList>
            <person name="Hemp J."/>
            <person name="Ward L.M."/>
            <person name="Pace L.A."/>
            <person name="Fischer W.W."/>
        </authorList>
    </citation>
    <scope>NUCLEOTIDE SEQUENCE [LARGE SCALE GENOMIC DNA]</scope>
    <source>
        <strain evidence="11 13">KIBI-1</strain>
    </source>
</reference>
<dbReference type="STRING" id="229921.ADN01_12010"/>
<dbReference type="InterPro" id="IPR051678">
    <property type="entry name" value="AGP_Transferase"/>
</dbReference>
<comment type="caution">
    <text evidence="11">The sequence shown here is derived from an EMBL/GenBank/DDBJ whole genome shotgun (WGS) entry which is preliminary data.</text>
</comment>
<dbReference type="EMBL" id="LGCM01000042">
    <property type="protein sequence ID" value="KPL80402.1"/>
    <property type="molecule type" value="Genomic_DNA"/>
</dbReference>
<dbReference type="PANTHER" id="PTHR21310:SF41">
    <property type="entry name" value="3'-PHOSPHOTRANSFERASE, PUTATIVE-RELATED"/>
    <property type="match status" value="1"/>
</dbReference>
<evidence type="ECO:0000256" key="1">
    <source>
        <dbReference type="ARBA" id="ARBA00006219"/>
    </source>
</evidence>
<keyword evidence="9" id="KW-0479">Metal-binding</keyword>
<dbReference type="Gene3D" id="3.30.200.20">
    <property type="entry name" value="Phosphorylase Kinase, domain 1"/>
    <property type="match status" value="1"/>
</dbReference>
<dbReference type="InterPro" id="IPR002575">
    <property type="entry name" value="Aminoglycoside_PTrfase"/>
</dbReference>
<evidence type="ECO:0000259" key="10">
    <source>
        <dbReference type="Pfam" id="PF01636"/>
    </source>
</evidence>
<dbReference type="OrthoDB" id="3806873at2"/>
<keyword evidence="5 7" id="KW-0067">ATP-binding</keyword>
<dbReference type="Pfam" id="PF01636">
    <property type="entry name" value="APH"/>
    <property type="match status" value="1"/>
</dbReference>
<dbReference type="SUPFAM" id="SSF56112">
    <property type="entry name" value="Protein kinase-like (PK-like)"/>
    <property type="match status" value="1"/>
</dbReference>
<accession>A0A0N8GPB1</accession>
<evidence type="ECO:0000256" key="2">
    <source>
        <dbReference type="ARBA" id="ARBA00022679"/>
    </source>
</evidence>
<evidence type="ECO:0000256" key="3">
    <source>
        <dbReference type="ARBA" id="ARBA00022741"/>
    </source>
</evidence>
<organism evidence="11 13">
    <name type="scientific">Levilinea saccharolytica</name>
    <dbReference type="NCBI Taxonomy" id="229921"/>
    <lineage>
        <taxon>Bacteria</taxon>
        <taxon>Bacillati</taxon>
        <taxon>Chloroflexota</taxon>
        <taxon>Anaerolineae</taxon>
        <taxon>Anaerolineales</taxon>
        <taxon>Anaerolineaceae</taxon>
        <taxon>Levilinea</taxon>
    </lineage>
</organism>
<evidence type="ECO:0000256" key="4">
    <source>
        <dbReference type="ARBA" id="ARBA00022777"/>
    </source>
</evidence>
<comment type="similarity">
    <text evidence="1 7">Belongs to the aminoglycoside phosphotransferase family.</text>
</comment>
<keyword evidence="9" id="KW-0460">Magnesium</keyword>
<dbReference type="CDD" id="cd05150">
    <property type="entry name" value="APH"/>
    <property type="match status" value="1"/>
</dbReference>
<keyword evidence="13" id="KW-1185">Reference proteome</keyword>
<dbReference type="NCBIfam" id="NF033068">
    <property type="entry name" value="APH_3p"/>
    <property type="match status" value="1"/>
</dbReference>
<evidence type="ECO:0000313" key="11">
    <source>
        <dbReference type="EMBL" id="KPL80402.1"/>
    </source>
</evidence>
<feature type="binding site" evidence="9">
    <location>
        <position position="208"/>
    </location>
    <ligand>
        <name>Mg(2+)</name>
        <dbReference type="ChEBI" id="CHEBI:18420"/>
    </ligand>
</feature>
<dbReference type="GO" id="GO:0046872">
    <property type="term" value="F:metal ion binding"/>
    <property type="evidence" value="ECO:0007669"/>
    <property type="project" value="UniProtKB-KW"/>
</dbReference>
<dbReference type="GO" id="GO:0016301">
    <property type="term" value="F:kinase activity"/>
    <property type="evidence" value="ECO:0007669"/>
    <property type="project" value="UniProtKB-KW"/>
</dbReference>
<name>A0A0N8GPB1_9CHLR</name>
<dbReference type="PANTHER" id="PTHR21310">
    <property type="entry name" value="AMINOGLYCOSIDE PHOSPHOTRANSFERASE-RELATED-RELATED"/>
    <property type="match status" value="1"/>
</dbReference>
<evidence type="ECO:0000256" key="8">
    <source>
        <dbReference type="PIRSR" id="PIRSR000706-1"/>
    </source>
</evidence>
<dbReference type="GO" id="GO:0005524">
    <property type="term" value="F:ATP binding"/>
    <property type="evidence" value="ECO:0007669"/>
    <property type="project" value="UniProtKB-KW"/>
</dbReference>
<dbReference type="InterPro" id="IPR024165">
    <property type="entry name" value="Kan/Strep_kinase"/>
</dbReference>
<keyword evidence="4 7" id="KW-0418">Kinase</keyword>
<evidence type="ECO:0000256" key="9">
    <source>
        <dbReference type="PIRSR" id="PIRSR000706-2"/>
    </source>
</evidence>
<feature type="active site" description="Proton acceptor" evidence="8">
    <location>
        <position position="190"/>
    </location>
</feature>
<dbReference type="InterPro" id="IPR011009">
    <property type="entry name" value="Kinase-like_dom_sf"/>
</dbReference>
<dbReference type="EMBL" id="LGCM01000042">
    <property type="protein sequence ID" value="KPL80448.1"/>
    <property type="molecule type" value="Genomic_DNA"/>
</dbReference>
<dbReference type="Gene3D" id="3.90.1200.10">
    <property type="match status" value="1"/>
</dbReference>
<dbReference type="AlphaFoldDB" id="A0A0N8GPB1"/>
<sequence>MPDLTLSKQLSALLRGYQRTPDSRGQSPARVYALTGRQPTLYLKTSDRRCQGTSYDVEREKDLLLWLQDRLPVPEVLHYEEYAGVRFLLMSAAEGTAVCEDQRQQPDPERLARHYAEAVQLLRSVSIADCPYPYGLDQRLQELEVLLARQLTDVERTDWEADTPFADAESLAAHLQTHRPPEEWGFTHGDLGRENLLVRGGRISGFIDVGRSGVADPWLDIALCVRSLQHTCGGRREPLDLFFKWLEIEPDWDKIRYYIWLDELF</sequence>
<evidence type="ECO:0000313" key="13">
    <source>
        <dbReference type="Proteomes" id="UP000050501"/>
    </source>
</evidence>
<dbReference type="Proteomes" id="UP000050501">
    <property type="component" value="Unassembled WGS sequence"/>
</dbReference>
<dbReference type="RefSeq" id="WP_075071171.1">
    <property type="nucleotide sequence ID" value="NZ_DF967974.1"/>
</dbReference>
<evidence type="ECO:0000256" key="7">
    <source>
        <dbReference type="PIRNR" id="PIRNR000706"/>
    </source>
</evidence>
<keyword evidence="6 7" id="KW-0046">Antibiotic resistance</keyword>
<evidence type="ECO:0000313" key="12">
    <source>
        <dbReference type="EMBL" id="KPL80448.1"/>
    </source>
</evidence>
<keyword evidence="2 7" id="KW-0808">Transferase</keyword>
<protein>
    <recommendedName>
        <fullName evidence="10">Aminoglycoside phosphotransferase domain-containing protein</fullName>
    </recommendedName>
</protein>
<proteinExistence type="inferred from homology"/>
<dbReference type="GO" id="GO:0016773">
    <property type="term" value="F:phosphotransferase activity, alcohol group as acceptor"/>
    <property type="evidence" value="ECO:0007669"/>
    <property type="project" value="InterPro"/>
</dbReference>
<dbReference type="PIRSF" id="PIRSF000706">
    <property type="entry name" value="Kanamycin_kin"/>
    <property type="match status" value="1"/>
</dbReference>
<keyword evidence="3 7" id="KW-0547">Nucleotide-binding</keyword>
<gene>
    <name evidence="11" type="ORF">ADN01_12010</name>
    <name evidence="12" type="ORF">ADN01_12375</name>
</gene>
<feature type="domain" description="Aminoglycoside phosphotransferase" evidence="10">
    <location>
        <begin position="20"/>
        <end position="257"/>
    </location>
</feature>
<evidence type="ECO:0000256" key="6">
    <source>
        <dbReference type="ARBA" id="ARBA00023251"/>
    </source>
</evidence>
<evidence type="ECO:0000256" key="5">
    <source>
        <dbReference type="ARBA" id="ARBA00022840"/>
    </source>
</evidence>